<dbReference type="EMBL" id="JAAMPC010000004">
    <property type="protein sequence ID" value="KAG2315098.1"/>
    <property type="molecule type" value="Genomic_DNA"/>
</dbReference>
<organism evidence="1 2">
    <name type="scientific">Brassica carinata</name>
    <name type="common">Ethiopian mustard</name>
    <name type="synonym">Abyssinian cabbage</name>
    <dbReference type="NCBI Taxonomy" id="52824"/>
    <lineage>
        <taxon>Eukaryota</taxon>
        <taxon>Viridiplantae</taxon>
        <taxon>Streptophyta</taxon>
        <taxon>Embryophyta</taxon>
        <taxon>Tracheophyta</taxon>
        <taxon>Spermatophyta</taxon>
        <taxon>Magnoliopsida</taxon>
        <taxon>eudicotyledons</taxon>
        <taxon>Gunneridae</taxon>
        <taxon>Pentapetalae</taxon>
        <taxon>rosids</taxon>
        <taxon>malvids</taxon>
        <taxon>Brassicales</taxon>
        <taxon>Brassicaceae</taxon>
        <taxon>Brassiceae</taxon>
        <taxon>Brassica</taxon>
    </lineage>
</organism>
<comment type="caution">
    <text evidence="1">The sequence shown here is derived from an EMBL/GenBank/DDBJ whole genome shotgun (WGS) entry which is preliminary data.</text>
</comment>
<dbReference type="OrthoDB" id="1931061at2759"/>
<dbReference type="Proteomes" id="UP000886595">
    <property type="component" value="Unassembled WGS sequence"/>
</dbReference>
<name>A0A8X8AYB7_BRACI</name>
<gene>
    <name evidence="1" type="ORF">Bca52824_018220</name>
</gene>
<accession>A0A8X8AYB7</accession>
<evidence type="ECO:0000313" key="2">
    <source>
        <dbReference type="Proteomes" id="UP000886595"/>
    </source>
</evidence>
<reference evidence="1 2" key="1">
    <citation type="submission" date="2020-02" db="EMBL/GenBank/DDBJ databases">
        <authorList>
            <person name="Ma Q."/>
            <person name="Huang Y."/>
            <person name="Song X."/>
            <person name="Pei D."/>
        </authorList>
    </citation>
    <scope>NUCLEOTIDE SEQUENCE [LARGE SCALE GENOMIC DNA]</scope>
    <source>
        <strain evidence="1">Sxm20200214</strain>
        <tissue evidence="1">Leaf</tissue>
    </source>
</reference>
<keyword evidence="2" id="KW-1185">Reference proteome</keyword>
<protein>
    <submittedName>
        <fullName evidence="1">Uncharacterized protein</fullName>
    </submittedName>
</protein>
<dbReference type="AlphaFoldDB" id="A0A8X8AYB7"/>
<evidence type="ECO:0000313" key="1">
    <source>
        <dbReference type="EMBL" id="KAG2315098.1"/>
    </source>
</evidence>
<sequence length="82" mass="9421">MANSYTVLADLRAGRCSNVAEVRFLRFWEAKNINKRGQLMSLEMLLIDEQFISFVWMCYLILGDASDGRYPSSGSRFASHQH</sequence>
<proteinExistence type="predicted"/>